<feature type="domain" description="Quinolinate phosphoribosyl transferase C-terminal" evidence="13">
    <location>
        <begin position="116"/>
        <end position="294"/>
    </location>
</feature>
<evidence type="ECO:0000256" key="7">
    <source>
        <dbReference type="ARBA" id="ARBA00022642"/>
    </source>
</evidence>
<feature type="domain" description="Quinolinate phosphoribosyl transferase N-terminal" evidence="14">
    <location>
        <begin position="38"/>
        <end position="114"/>
    </location>
</feature>
<evidence type="ECO:0000256" key="11">
    <source>
        <dbReference type="ARBA" id="ARBA00047445"/>
    </source>
</evidence>
<dbReference type="AlphaFoldDB" id="A0A8K0JMJ1"/>
<gene>
    <name evidence="15" type="ORF">FFLO_02650</name>
</gene>
<dbReference type="SUPFAM" id="SSF54675">
    <property type="entry name" value="Nicotinate/Quinolinate PRTase N-terminal domain-like"/>
    <property type="match status" value="1"/>
</dbReference>
<dbReference type="PANTHER" id="PTHR32179">
    <property type="entry name" value="NICOTINATE-NUCLEOTIDE PYROPHOSPHORYLASE [CARBOXYLATING]"/>
    <property type="match status" value="1"/>
</dbReference>
<evidence type="ECO:0000256" key="10">
    <source>
        <dbReference type="ARBA" id="ARBA00033102"/>
    </source>
</evidence>
<dbReference type="InterPro" id="IPR027277">
    <property type="entry name" value="NadC/ModD"/>
</dbReference>
<reference evidence="15" key="1">
    <citation type="submission" date="2020-04" db="EMBL/GenBank/DDBJ databases">
        <title>Analysis of mating type loci in Filobasidium floriforme.</title>
        <authorList>
            <person name="Nowrousian M."/>
        </authorList>
    </citation>
    <scope>NUCLEOTIDE SEQUENCE</scope>
    <source>
        <strain evidence="15">CBS 6242</strain>
    </source>
</reference>
<dbReference type="GO" id="GO:0004514">
    <property type="term" value="F:nicotinate-nucleotide diphosphorylase (carboxylating) activity"/>
    <property type="evidence" value="ECO:0007669"/>
    <property type="project" value="UniProtKB-EC"/>
</dbReference>
<comment type="similarity">
    <text evidence="3 12">Belongs to the NadC/ModD family.</text>
</comment>
<keyword evidence="16" id="KW-1185">Reference proteome</keyword>
<comment type="function">
    <text evidence="1 12">Involved in the catabolism of quinolinic acid (QA).</text>
</comment>
<evidence type="ECO:0000256" key="6">
    <source>
        <dbReference type="ARBA" id="ARBA00020990"/>
    </source>
</evidence>
<evidence type="ECO:0000259" key="14">
    <source>
        <dbReference type="Pfam" id="PF02749"/>
    </source>
</evidence>
<dbReference type="NCBIfam" id="TIGR00078">
    <property type="entry name" value="nadC"/>
    <property type="match status" value="1"/>
</dbReference>
<dbReference type="EMBL" id="JABELV010000043">
    <property type="protein sequence ID" value="KAG7561921.1"/>
    <property type="molecule type" value="Genomic_DNA"/>
</dbReference>
<dbReference type="PIRSF" id="PIRSF006250">
    <property type="entry name" value="NadC_ModD"/>
    <property type="match status" value="1"/>
</dbReference>
<dbReference type="Gene3D" id="3.90.1170.20">
    <property type="entry name" value="Quinolinate phosphoribosyl transferase, N-terminal domain"/>
    <property type="match status" value="1"/>
</dbReference>
<dbReference type="InterPro" id="IPR002638">
    <property type="entry name" value="Quinolinate_PRibosylTrfase_C"/>
</dbReference>
<evidence type="ECO:0000256" key="4">
    <source>
        <dbReference type="ARBA" id="ARBA00011218"/>
    </source>
</evidence>
<dbReference type="InterPro" id="IPR022412">
    <property type="entry name" value="Quinolinate_PRibosylTrfase_N"/>
</dbReference>
<comment type="subunit">
    <text evidence="4 12">Hexamer formed by 3 homodimers.</text>
</comment>
<proteinExistence type="inferred from homology"/>
<dbReference type="InterPro" id="IPR013785">
    <property type="entry name" value="Aldolase_TIM"/>
</dbReference>
<dbReference type="GO" id="GO:0034213">
    <property type="term" value="P:quinolinate catabolic process"/>
    <property type="evidence" value="ECO:0007669"/>
    <property type="project" value="TreeGrafter"/>
</dbReference>
<evidence type="ECO:0000256" key="2">
    <source>
        <dbReference type="ARBA" id="ARBA00004893"/>
    </source>
</evidence>
<dbReference type="OrthoDB" id="10067394at2759"/>
<dbReference type="GO" id="GO:0005737">
    <property type="term" value="C:cytoplasm"/>
    <property type="evidence" value="ECO:0007669"/>
    <property type="project" value="TreeGrafter"/>
</dbReference>
<evidence type="ECO:0000256" key="8">
    <source>
        <dbReference type="ARBA" id="ARBA00022676"/>
    </source>
</evidence>
<dbReference type="Pfam" id="PF01729">
    <property type="entry name" value="QRPTase_C"/>
    <property type="match status" value="1"/>
</dbReference>
<evidence type="ECO:0000256" key="3">
    <source>
        <dbReference type="ARBA" id="ARBA00009400"/>
    </source>
</evidence>
<comment type="caution">
    <text evidence="15">The sequence shown here is derived from an EMBL/GenBank/DDBJ whole genome shotgun (WGS) entry which is preliminary data.</text>
</comment>
<evidence type="ECO:0000313" key="16">
    <source>
        <dbReference type="Proteomes" id="UP000812966"/>
    </source>
</evidence>
<accession>A0A8K0JMJ1</accession>
<evidence type="ECO:0000259" key="13">
    <source>
        <dbReference type="Pfam" id="PF01729"/>
    </source>
</evidence>
<dbReference type="CDD" id="cd01572">
    <property type="entry name" value="QPRTase"/>
    <property type="match status" value="1"/>
</dbReference>
<organism evidence="15 16">
    <name type="scientific">Filobasidium floriforme</name>
    <dbReference type="NCBI Taxonomy" id="5210"/>
    <lineage>
        <taxon>Eukaryota</taxon>
        <taxon>Fungi</taxon>
        <taxon>Dikarya</taxon>
        <taxon>Basidiomycota</taxon>
        <taxon>Agaricomycotina</taxon>
        <taxon>Tremellomycetes</taxon>
        <taxon>Filobasidiales</taxon>
        <taxon>Filobasidiaceae</taxon>
        <taxon>Filobasidium</taxon>
    </lineage>
</organism>
<dbReference type="GO" id="GO:0009435">
    <property type="term" value="P:NAD+ biosynthetic process"/>
    <property type="evidence" value="ECO:0007669"/>
    <property type="project" value="UniProtKB-UniPathway"/>
</dbReference>
<evidence type="ECO:0000256" key="12">
    <source>
        <dbReference type="PIRNR" id="PIRNR006250"/>
    </source>
</evidence>
<dbReference type="SUPFAM" id="SSF51690">
    <property type="entry name" value="Nicotinate/Quinolinate PRTase C-terminal domain-like"/>
    <property type="match status" value="1"/>
</dbReference>
<dbReference type="UniPathway" id="UPA00253">
    <property type="reaction ID" value="UER00331"/>
</dbReference>
<dbReference type="InterPro" id="IPR037128">
    <property type="entry name" value="Quinolinate_PRibosylTase_N_sf"/>
</dbReference>
<protein>
    <recommendedName>
        <fullName evidence="6 12">Nicotinate-nucleotide pyrophosphorylase [carboxylating]</fullName>
        <ecNumber evidence="5 12">2.4.2.19</ecNumber>
    </recommendedName>
    <alternativeName>
        <fullName evidence="10 12">Quinolinate phosphoribosyltransferase [decarboxylating]</fullName>
    </alternativeName>
</protein>
<evidence type="ECO:0000256" key="5">
    <source>
        <dbReference type="ARBA" id="ARBA00011944"/>
    </source>
</evidence>
<dbReference type="Gene3D" id="3.20.20.70">
    <property type="entry name" value="Aldolase class I"/>
    <property type="match status" value="1"/>
</dbReference>
<dbReference type="InterPro" id="IPR036068">
    <property type="entry name" value="Nicotinate_pribotase-like_C"/>
</dbReference>
<name>A0A8K0JMJ1_9TREE</name>
<keyword evidence="9 12" id="KW-0808">Transferase</keyword>
<dbReference type="InterPro" id="IPR004393">
    <property type="entry name" value="NadC"/>
</dbReference>
<evidence type="ECO:0000256" key="1">
    <source>
        <dbReference type="ARBA" id="ARBA00003237"/>
    </source>
</evidence>
<keyword evidence="8 12" id="KW-0328">Glycosyltransferase</keyword>
<dbReference type="EC" id="2.4.2.19" evidence="5 12"/>
<dbReference type="Pfam" id="PF02749">
    <property type="entry name" value="QRPTase_N"/>
    <property type="match status" value="1"/>
</dbReference>
<comment type="catalytic activity">
    <reaction evidence="11 12">
        <text>nicotinate beta-D-ribonucleotide + CO2 + diphosphate = quinolinate + 5-phospho-alpha-D-ribose 1-diphosphate + 2 H(+)</text>
        <dbReference type="Rhea" id="RHEA:12733"/>
        <dbReference type="ChEBI" id="CHEBI:15378"/>
        <dbReference type="ChEBI" id="CHEBI:16526"/>
        <dbReference type="ChEBI" id="CHEBI:29959"/>
        <dbReference type="ChEBI" id="CHEBI:33019"/>
        <dbReference type="ChEBI" id="CHEBI:57502"/>
        <dbReference type="ChEBI" id="CHEBI:58017"/>
        <dbReference type="EC" id="2.4.2.19"/>
    </reaction>
</comment>
<keyword evidence="7 12" id="KW-0662">Pyridine nucleotide biosynthesis</keyword>
<comment type="pathway">
    <text evidence="2 12">Cofactor biosynthesis; NAD(+) biosynthesis; nicotinate D-ribonucleotide from quinolinate: step 1/1.</text>
</comment>
<evidence type="ECO:0000256" key="9">
    <source>
        <dbReference type="ARBA" id="ARBA00022679"/>
    </source>
</evidence>
<dbReference type="Proteomes" id="UP000812966">
    <property type="component" value="Unassembled WGS sequence"/>
</dbReference>
<sequence length="301" mass="32840">MSTSPNLAHLLPPSWKTDIDRWYAEDTPSFDWGGLVVGEEEQEAFLWAKSGGILAGVPFFNEIFKRVDCTVEWLYPEGADLPYDSKTKVAIVRGPARQLLLGERVGLNMLARCSGIATISKRFSTLARSSGWQGKIAGTRKTTPGFRLVEKYGMMVGGVDPHRHDLSSMVMLKDNHIWASGSITGAIRTCRRAAGFSLLITIECQSYEEAAEALDAGANIVMLDNMVGEELQANAKKLKEVYGKGPGGKGREFLIESSGGVVEDGLLARIGPDIDILSTSAIHQSVQHVDFSLKIQPRKKS</sequence>
<dbReference type="FunFam" id="3.20.20.70:FF:000090">
    <property type="entry name" value="Nicotinate-nucleotide pyrophosphorylase [carboxylating]"/>
    <property type="match status" value="1"/>
</dbReference>
<dbReference type="PANTHER" id="PTHR32179:SF3">
    <property type="entry name" value="NICOTINATE-NUCLEOTIDE PYROPHOSPHORYLASE [CARBOXYLATING]"/>
    <property type="match status" value="1"/>
</dbReference>
<evidence type="ECO:0000313" key="15">
    <source>
        <dbReference type="EMBL" id="KAG7561921.1"/>
    </source>
</evidence>